<keyword evidence="2" id="KW-1185">Reference proteome</keyword>
<dbReference type="GeneID" id="19525733"/>
<sequence length="135" mass="15314">MFKLRPKIKFPCFYNDRAFDQKDFLIVKETKTGIKFTIQDKLNGVEIAINVPLLNAMEIRTAISSAMIGTIDERFDINHNVGIWVRDTRAYNTPLVSLLLVGLNDSESICITTKQALQLNDFIKEAYNNGSSIQV</sequence>
<evidence type="ECO:0000313" key="1">
    <source>
        <dbReference type="EMBL" id="AHZ10606.1"/>
    </source>
</evidence>
<dbReference type="RefSeq" id="YP_009036095.1">
    <property type="nucleotide sequence ID" value="NC_024211.1"/>
</dbReference>
<dbReference type="Proteomes" id="UP000026906">
    <property type="component" value="Segment"/>
</dbReference>
<name>A0A024B355_9CAUD</name>
<reference evidence="2" key="1">
    <citation type="submission" date="2014-09" db="EMBL/GenBank/DDBJ databases">
        <authorList>
            <person name="Sauder A.B."/>
            <person name="McKenzie Q.R."/>
            <person name="Temple L.M."/>
            <person name="Alexis B.K."/>
            <person name="Al-Atrache Z."/>
            <person name="Lewis L.O."/>
            <person name="Loesser-Casey K.E."/>
            <person name="Mitchell K.J."/>
        </authorList>
    </citation>
    <scope>NUCLEOTIDE SEQUENCE [LARGE SCALE GENOMIC DNA]</scope>
</reference>
<organism evidence="1 2">
    <name type="scientific">Bacillus phage Megatron</name>
    <dbReference type="NCBI Taxonomy" id="1486661"/>
    <lineage>
        <taxon>Viruses</taxon>
        <taxon>Duplodnaviria</taxon>
        <taxon>Heunggongvirae</taxon>
        <taxon>Uroviricota</taxon>
        <taxon>Caudoviricetes</taxon>
        <taxon>Herelleviridae</taxon>
        <taxon>Bastillevirinae</taxon>
        <taxon>Wphvirus</taxon>
        <taxon>Wphvirus megatron</taxon>
    </lineage>
</organism>
<proteinExistence type="predicted"/>
<dbReference type="EMBL" id="KJ489401">
    <property type="protein sequence ID" value="AHZ10606.1"/>
    <property type="molecule type" value="Genomic_DNA"/>
</dbReference>
<dbReference type="KEGG" id="vg:19525733"/>
<accession>A0A024B355</accession>
<evidence type="ECO:0000313" key="2">
    <source>
        <dbReference type="Proteomes" id="UP000026906"/>
    </source>
</evidence>
<protein>
    <submittedName>
        <fullName evidence="1">Uncharacterized protein</fullName>
    </submittedName>
</protein>